<evidence type="ECO:0000256" key="1">
    <source>
        <dbReference type="SAM" id="MobiDB-lite"/>
    </source>
</evidence>
<feature type="compositionally biased region" description="Low complexity" evidence="1">
    <location>
        <begin position="1"/>
        <end position="17"/>
    </location>
</feature>
<dbReference type="PANTHER" id="PTHR47843:SF5">
    <property type="entry name" value="BTB_POZ DOMAIN PROTEIN"/>
    <property type="match status" value="1"/>
</dbReference>
<accession>A0A194XH24</accession>
<name>A0A194XH24_MOLSC</name>
<dbReference type="EMBL" id="KQ947411">
    <property type="protein sequence ID" value="KUJ19441.1"/>
    <property type="molecule type" value="Genomic_DNA"/>
</dbReference>
<sequence length="256" mass="28351">MSSASGSSSTSSEGTSAPTQVAHNPMEALQSSLASGKFSDLTITHGNQSWSAHRVVVCSQSSVLESMIMAAESPNILRLDKYDYEAVSMMMEYLYGSNYTTQDSAPHFSLPLHISIFNLAVDLSIPGLKSLAVLKFRYNLNNYVNEPTIFFAAVRSIYETTTRENPELRLATLDAGISELRNMLNGPHKPGFFRLTQEVPDFQAEIYLLMLENPTRPMEVMAPELCQECGPREEGDGYEVTTECKGCGEERTLAFY</sequence>
<feature type="region of interest" description="Disordered" evidence="1">
    <location>
        <begin position="1"/>
        <end position="20"/>
    </location>
</feature>
<evidence type="ECO:0000259" key="2">
    <source>
        <dbReference type="PROSITE" id="PS50097"/>
    </source>
</evidence>
<dbReference type="SUPFAM" id="SSF54695">
    <property type="entry name" value="POZ domain"/>
    <property type="match status" value="1"/>
</dbReference>
<dbReference type="InterPro" id="IPR000210">
    <property type="entry name" value="BTB/POZ_dom"/>
</dbReference>
<reference evidence="3 4" key="1">
    <citation type="submission" date="2015-10" db="EMBL/GenBank/DDBJ databases">
        <title>Full genome of DAOMC 229536 Phialocephala scopiformis, a fungal endophyte of spruce producing the potent anti-insectan compound rugulosin.</title>
        <authorList>
            <consortium name="DOE Joint Genome Institute"/>
            <person name="Walker A.K."/>
            <person name="Frasz S.L."/>
            <person name="Seifert K.A."/>
            <person name="Miller J.D."/>
            <person name="Mondo S.J."/>
            <person name="Labutti K."/>
            <person name="Lipzen A."/>
            <person name="Dockter R."/>
            <person name="Kennedy M."/>
            <person name="Grigoriev I.V."/>
            <person name="Spatafora J.W."/>
        </authorList>
    </citation>
    <scope>NUCLEOTIDE SEQUENCE [LARGE SCALE GENOMIC DNA]</scope>
    <source>
        <strain evidence="3 4">CBS 120377</strain>
    </source>
</reference>
<dbReference type="CDD" id="cd18186">
    <property type="entry name" value="BTB_POZ_ZBTB_KLHL-like"/>
    <property type="match status" value="1"/>
</dbReference>
<dbReference type="PROSITE" id="PS50097">
    <property type="entry name" value="BTB"/>
    <property type="match status" value="1"/>
</dbReference>
<evidence type="ECO:0000313" key="3">
    <source>
        <dbReference type="EMBL" id="KUJ19441.1"/>
    </source>
</evidence>
<dbReference type="Proteomes" id="UP000070700">
    <property type="component" value="Unassembled WGS sequence"/>
</dbReference>
<dbReference type="Pfam" id="PF00651">
    <property type="entry name" value="BTB"/>
    <property type="match status" value="1"/>
</dbReference>
<protein>
    <recommendedName>
        <fullName evidence="2">BTB domain-containing protein</fullName>
    </recommendedName>
</protein>
<evidence type="ECO:0000313" key="4">
    <source>
        <dbReference type="Proteomes" id="UP000070700"/>
    </source>
</evidence>
<dbReference type="PANTHER" id="PTHR47843">
    <property type="entry name" value="BTB DOMAIN-CONTAINING PROTEIN-RELATED"/>
    <property type="match status" value="1"/>
</dbReference>
<dbReference type="Gene3D" id="3.30.710.10">
    <property type="entry name" value="Potassium Channel Kv1.1, Chain A"/>
    <property type="match status" value="1"/>
</dbReference>
<gene>
    <name evidence="3" type="ORF">LY89DRAFT_731841</name>
</gene>
<keyword evidence="4" id="KW-1185">Reference proteome</keyword>
<dbReference type="InterPro" id="IPR011333">
    <property type="entry name" value="SKP1/BTB/POZ_sf"/>
</dbReference>
<dbReference type="KEGG" id="psco:LY89DRAFT_731841"/>
<proteinExistence type="predicted"/>
<dbReference type="InParanoid" id="A0A194XH24"/>
<organism evidence="3 4">
    <name type="scientific">Mollisia scopiformis</name>
    <name type="common">Conifer needle endophyte fungus</name>
    <name type="synonym">Phialocephala scopiformis</name>
    <dbReference type="NCBI Taxonomy" id="149040"/>
    <lineage>
        <taxon>Eukaryota</taxon>
        <taxon>Fungi</taxon>
        <taxon>Dikarya</taxon>
        <taxon>Ascomycota</taxon>
        <taxon>Pezizomycotina</taxon>
        <taxon>Leotiomycetes</taxon>
        <taxon>Helotiales</taxon>
        <taxon>Mollisiaceae</taxon>
        <taxon>Mollisia</taxon>
    </lineage>
</organism>
<dbReference type="OrthoDB" id="6359816at2759"/>
<dbReference type="AlphaFoldDB" id="A0A194XH24"/>
<dbReference type="GeneID" id="28829350"/>
<feature type="domain" description="BTB" evidence="2">
    <location>
        <begin position="39"/>
        <end position="103"/>
    </location>
</feature>
<dbReference type="RefSeq" id="XP_018073796.1">
    <property type="nucleotide sequence ID" value="XM_018219624.1"/>
</dbReference>